<evidence type="ECO:0000313" key="2">
    <source>
        <dbReference type="Proteomes" id="UP001156691"/>
    </source>
</evidence>
<sequence>MLRLAFDITSSDGRGEIVDCLIPVRRFDAPQLVRHIGGQVLVFLPGEAGRNSFVGGAVLSGLVPSGPDSRGLVAELAQVELFSDPVEYGGLPRIEGVPWISLPAAMFEAILTNGESRGRGDLDEDEAPFAADERPPLENASFSALGTSVLRHYGNGCALTGMMLATQSSDDLRIVPIQPLAEDGPVHVTNCLPLAPAAAEAFSAGHLTVAGDLRVIVDVGRIDQDLLARLNPLGRLIVPQDEALRPDKQHLAWHRRWFFSQLE</sequence>
<protein>
    <submittedName>
        <fullName evidence="1">Uncharacterized protein</fullName>
    </submittedName>
</protein>
<dbReference type="EMBL" id="BSNS01000022">
    <property type="protein sequence ID" value="GLQ57086.1"/>
    <property type="molecule type" value="Genomic_DNA"/>
</dbReference>
<organism evidence="1 2">
    <name type="scientific">Devosia nitrariae</name>
    <dbReference type="NCBI Taxonomy" id="2071872"/>
    <lineage>
        <taxon>Bacteria</taxon>
        <taxon>Pseudomonadati</taxon>
        <taxon>Pseudomonadota</taxon>
        <taxon>Alphaproteobacteria</taxon>
        <taxon>Hyphomicrobiales</taxon>
        <taxon>Devosiaceae</taxon>
        <taxon>Devosia</taxon>
    </lineage>
</organism>
<dbReference type="Proteomes" id="UP001156691">
    <property type="component" value="Unassembled WGS sequence"/>
</dbReference>
<reference evidence="2" key="1">
    <citation type="journal article" date="2019" name="Int. J. Syst. Evol. Microbiol.">
        <title>The Global Catalogue of Microorganisms (GCM) 10K type strain sequencing project: providing services to taxonomists for standard genome sequencing and annotation.</title>
        <authorList>
            <consortium name="The Broad Institute Genomics Platform"/>
            <consortium name="The Broad Institute Genome Sequencing Center for Infectious Disease"/>
            <person name="Wu L."/>
            <person name="Ma J."/>
        </authorList>
    </citation>
    <scope>NUCLEOTIDE SEQUENCE [LARGE SCALE GENOMIC DNA]</scope>
    <source>
        <strain evidence="2">NBRC 112416</strain>
    </source>
</reference>
<evidence type="ECO:0000313" key="1">
    <source>
        <dbReference type="EMBL" id="GLQ57086.1"/>
    </source>
</evidence>
<dbReference type="RefSeq" id="WP_284342459.1">
    <property type="nucleotide sequence ID" value="NZ_BSNS01000022.1"/>
</dbReference>
<comment type="caution">
    <text evidence="1">The sequence shown here is derived from an EMBL/GenBank/DDBJ whole genome shotgun (WGS) entry which is preliminary data.</text>
</comment>
<accession>A0ABQ5WBC3</accession>
<keyword evidence="2" id="KW-1185">Reference proteome</keyword>
<proteinExistence type="predicted"/>
<name>A0ABQ5WBC3_9HYPH</name>
<gene>
    <name evidence="1" type="ORF">GCM10010862_43450</name>
</gene>